<dbReference type="EMBL" id="VAUV01000003">
    <property type="protein sequence ID" value="TLD72099.1"/>
    <property type="molecule type" value="Genomic_DNA"/>
</dbReference>
<dbReference type="Proteomes" id="UP000306196">
    <property type="component" value="Unassembled WGS sequence"/>
</dbReference>
<protein>
    <submittedName>
        <fullName evidence="2">DUF2092 domain-containing protein</fullName>
    </submittedName>
</protein>
<dbReference type="PROSITE" id="PS51257">
    <property type="entry name" value="PROKAR_LIPOPROTEIN"/>
    <property type="match status" value="1"/>
</dbReference>
<feature type="chain" id="PRO_5024406935" evidence="1">
    <location>
        <begin position="24"/>
        <end position="251"/>
    </location>
</feature>
<dbReference type="AlphaFoldDB" id="A0A5R8KKG0"/>
<evidence type="ECO:0000313" key="2">
    <source>
        <dbReference type="EMBL" id="TLD72099.1"/>
    </source>
</evidence>
<dbReference type="InterPro" id="IPR019207">
    <property type="entry name" value="DUF2092"/>
</dbReference>
<evidence type="ECO:0000256" key="1">
    <source>
        <dbReference type="SAM" id="SignalP"/>
    </source>
</evidence>
<dbReference type="Pfam" id="PF09865">
    <property type="entry name" value="DUF2092"/>
    <property type="match status" value="1"/>
</dbReference>
<reference evidence="2 3" key="1">
    <citation type="submission" date="2019-05" db="EMBL/GenBank/DDBJ databases">
        <title>Verrucobacter flavum gen. nov., sp. nov. a new member of the family Verrucomicrobiaceae.</title>
        <authorList>
            <person name="Szuroczki S."/>
            <person name="Abbaszade G."/>
            <person name="Szabo A."/>
            <person name="Felfoldi T."/>
            <person name="Schumann P."/>
            <person name="Boka K."/>
            <person name="Keki Z."/>
            <person name="Toumi M."/>
            <person name="Toth E."/>
        </authorList>
    </citation>
    <scope>NUCLEOTIDE SEQUENCE [LARGE SCALE GENOMIC DNA]</scope>
    <source>
        <strain evidence="2 3">MG-N-17</strain>
    </source>
</reference>
<proteinExistence type="predicted"/>
<dbReference type="RefSeq" id="WP_138085103.1">
    <property type="nucleotide sequence ID" value="NZ_VAUV01000003.1"/>
</dbReference>
<evidence type="ECO:0000313" key="3">
    <source>
        <dbReference type="Proteomes" id="UP000306196"/>
    </source>
</evidence>
<gene>
    <name evidence="2" type="ORF">FEM03_05065</name>
</gene>
<name>A0A5R8KKG0_9BACT</name>
<keyword evidence="3" id="KW-1185">Reference proteome</keyword>
<sequence length="251" mass="26654">MKRFPFLHAILALVGGSFLASCASTTSMAKLDPKTDSVLQAMSDKLASAKTIRVKATRETSSGFYAGAPVAERATGSVVVRRPGQLLANAKTSLGARTIGFDNGTLTLIDHTSDTHSIVKASADLDGAVRQIQHTYGFIPPVAELLVNDPHTFLLEGVTSVKYIGLDKVGGVECDHMAFEQEGFAWELWVAKADSLPRQISVTHPNGEGGAPLKMSATMTQWELDASVTDSDLTAKIPSGSRAIEMIPLAD</sequence>
<feature type="signal peptide" evidence="1">
    <location>
        <begin position="1"/>
        <end position="23"/>
    </location>
</feature>
<dbReference type="OrthoDB" id="193305at2"/>
<dbReference type="Gene3D" id="2.50.20.20">
    <property type="match status" value="1"/>
</dbReference>
<keyword evidence="1" id="KW-0732">Signal</keyword>
<accession>A0A5R8KKG0</accession>
<organism evidence="2 3">
    <name type="scientific">Phragmitibacter flavus</name>
    <dbReference type="NCBI Taxonomy" id="2576071"/>
    <lineage>
        <taxon>Bacteria</taxon>
        <taxon>Pseudomonadati</taxon>
        <taxon>Verrucomicrobiota</taxon>
        <taxon>Verrucomicrobiia</taxon>
        <taxon>Verrucomicrobiales</taxon>
        <taxon>Verrucomicrobiaceae</taxon>
        <taxon>Phragmitibacter</taxon>
    </lineage>
</organism>
<comment type="caution">
    <text evidence="2">The sequence shown here is derived from an EMBL/GenBank/DDBJ whole genome shotgun (WGS) entry which is preliminary data.</text>
</comment>